<feature type="transmembrane region" description="Helical" evidence="1">
    <location>
        <begin position="890"/>
        <end position="912"/>
    </location>
</feature>
<protein>
    <submittedName>
        <fullName evidence="2">Putative efflux pump membrane transporter TtgB</fullName>
    </submittedName>
</protein>
<dbReference type="EMBL" id="PVNK01000293">
    <property type="protein sequence ID" value="PRP90144.1"/>
    <property type="molecule type" value="Genomic_DNA"/>
</dbReference>
<dbReference type="PANTHER" id="PTHR32063">
    <property type="match status" value="1"/>
</dbReference>
<accession>A0A2S9XBB0</accession>
<feature type="transmembrane region" description="Helical" evidence="1">
    <location>
        <begin position="455"/>
        <end position="475"/>
    </location>
</feature>
<comment type="caution">
    <text evidence="2">The sequence shown here is derived from an EMBL/GenBank/DDBJ whole genome shotgun (WGS) entry which is preliminary data.</text>
</comment>
<proteinExistence type="predicted"/>
<sequence>MINYFARHPTAANLLMIALILIGVLSLPDLQRETYPEFESDVIQIRASYPGADAQTMDETVVARIEDVLGGLEGVETISASSREGSASVSVEVSDGFEAETLLTDIESAVNGINDFPSDMDDPSVSLQSRARSVASIAVTGAMSGQDLKLYLERLARRLLSDPDISQVSVAGFSTHRLQISLDQVALSRYGLDVSGVADAIAAQSLDSPLGELQLRGRTLLVRYEDKRVSPDELRSVVVATGDSGGEILLGDVATVEDAFSDEAEQTYFNGERAGMLVVSKASTEDSLEVLAAMERFIDEQEPLKPDGVEFQIINDTTSVIEDRLGLLLSNGLQGLLLVFLTLWLFFDLRLAFWVVAGMPVAFLSALWVMSMTGQSLNMMTMMGLLVAIGLLMDDAIVLAENVASQLEAGKAPLEATIVGVREVAGGILSSFATTICVFVPLSAIDGRIGRTLQVIPVVLIAVLAMSLVEAFLILPNHLGHSLRPRGRRSAMRQRFDDGFEWLRERGLGRAVDFVVRHRYAAVSLGLAAFLVALGAVQGGKLSYQAFPDAEGDVVEFRLEMPAGTSLEATKRETDRVVAAAMRVSDRLSSEQPEGQALVRNSSVRFNYNSAVDASGPHLATVSLDLLSVEVRETTLSEFTDAWREELGSVANAISANFGAGGRSGPSGNAIEVRVAGDDLERLDEAAAKVEDYFAAIDGVSDLGDDLELDTAQIRVRLRPGIGTPGLTGATVASQIKAALAGVSVENLLERGEEFEVFVELERNHRDTIADLEILPIRLQDGTWVPLGSIALIDQSRSYGTVKRREGARTVTVSGALDREQVNLAALMAEFSDTGLAEISAEYSDLEFSIGGEIEDSATTLGSMAQGALLGMLAIFAVLSLQLRTYIEPMLVMLAIPFAFVGVVAGSMLIGAPLSSQSILGFVSLAGIVVNDSILLMLFIKRARAGGMSVIAAATKASRERFRAVLLTSATTIAGLVPLMFETSRQAQMLIPVATSIVFGLAASTVLVLVLLPAAYVLLADLGLLGAGAEPDSELEAPSAP</sequence>
<dbReference type="GO" id="GO:0042910">
    <property type="term" value="F:xenobiotic transmembrane transporter activity"/>
    <property type="evidence" value="ECO:0007669"/>
    <property type="project" value="TreeGrafter"/>
</dbReference>
<dbReference type="SUPFAM" id="SSF82714">
    <property type="entry name" value="Multidrug efflux transporter AcrB TolC docking domain, DN and DC subdomains"/>
    <property type="match status" value="2"/>
</dbReference>
<feature type="transmembrane region" description="Helical" evidence="1">
    <location>
        <begin position="424"/>
        <end position="443"/>
    </location>
</feature>
<evidence type="ECO:0000256" key="1">
    <source>
        <dbReference type="SAM" id="Phobius"/>
    </source>
</evidence>
<dbReference type="Gene3D" id="3.30.70.1320">
    <property type="entry name" value="Multidrug efflux transporter AcrB pore domain like"/>
    <property type="match status" value="1"/>
</dbReference>
<dbReference type="SUPFAM" id="SSF82693">
    <property type="entry name" value="Multidrug efflux transporter AcrB pore domain, PN1, PN2, PC1 and PC2 subdomains"/>
    <property type="match status" value="2"/>
</dbReference>
<dbReference type="InterPro" id="IPR001036">
    <property type="entry name" value="Acrflvin-R"/>
</dbReference>
<feature type="transmembrane region" description="Helical" evidence="1">
    <location>
        <begin position="382"/>
        <end position="404"/>
    </location>
</feature>
<dbReference type="Proteomes" id="UP000237968">
    <property type="component" value="Unassembled WGS sequence"/>
</dbReference>
<dbReference type="Gene3D" id="3.30.2090.10">
    <property type="entry name" value="Multidrug efflux transporter AcrB TolC docking domain, DN and DC subdomains"/>
    <property type="match status" value="2"/>
</dbReference>
<dbReference type="OrthoDB" id="9806532at2"/>
<gene>
    <name evidence="2" type="primary">ttgB</name>
    <name evidence="2" type="ORF">ENSA5_67620</name>
</gene>
<feature type="transmembrane region" description="Helical" evidence="1">
    <location>
        <begin position="12"/>
        <end position="30"/>
    </location>
</feature>
<organism evidence="2 3">
    <name type="scientific">Enhygromyxa salina</name>
    <dbReference type="NCBI Taxonomy" id="215803"/>
    <lineage>
        <taxon>Bacteria</taxon>
        <taxon>Pseudomonadati</taxon>
        <taxon>Myxococcota</taxon>
        <taxon>Polyangia</taxon>
        <taxon>Nannocystales</taxon>
        <taxon>Nannocystaceae</taxon>
        <taxon>Enhygromyxa</taxon>
    </lineage>
</organism>
<dbReference type="InterPro" id="IPR027463">
    <property type="entry name" value="AcrB_DN_DC_subdom"/>
</dbReference>
<keyword evidence="1" id="KW-0472">Membrane</keyword>
<reference evidence="2 3" key="1">
    <citation type="submission" date="2018-03" db="EMBL/GenBank/DDBJ databases">
        <title>Draft Genome Sequences of the Obligatory Marine Myxobacteria Enhygromyxa salina SWB005.</title>
        <authorList>
            <person name="Poehlein A."/>
            <person name="Moghaddam J.A."/>
            <person name="Harms H."/>
            <person name="Alanjari M."/>
            <person name="Koenig G.M."/>
            <person name="Daniel R."/>
            <person name="Schaeberle T.F."/>
        </authorList>
    </citation>
    <scope>NUCLEOTIDE SEQUENCE [LARGE SCALE GENOMIC DNA]</scope>
    <source>
        <strain evidence="2 3">SWB005</strain>
    </source>
</reference>
<feature type="transmembrane region" description="Helical" evidence="1">
    <location>
        <begin position="993"/>
        <end position="1019"/>
    </location>
</feature>
<dbReference type="RefSeq" id="WP_106395893.1">
    <property type="nucleotide sequence ID" value="NZ_PVNK01000293.1"/>
</dbReference>
<dbReference type="Gene3D" id="1.20.1640.10">
    <property type="entry name" value="Multidrug efflux transporter AcrB transmembrane domain"/>
    <property type="match status" value="2"/>
</dbReference>
<keyword evidence="3" id="KW-1185">Reference proteome</keyword>
<feature type="transmembrane region" description="Helical" evidence="1">
    <location>
        <begin position="864"/>
        <end position="883"/>
    </location>
</feature>
<feature type="transmembrane region" description="Helical" evidence="1">
    <location>
        <begin position="325"/>
        <end position="345"/>
    </location>
</feature>
<keyword evidence="1" id="KW-1133">Transmembrane helix</keyword>
<name>A0A2S9XBB0_9BACT</name>
<feature type="transmembrane region" description="Helical" evidence="1">
    <location>
        <begin position="351"/>
        <end position="370"/>
    </location>
</feature>
<dbReference type="Gene3D" id="3.30.70.1440">
    <property type="entry name" value="Multidrug efflux transporter AcrB pore domain"/>
    <property type="match status" value="1"/>
</dbReference>
<dbReference type="SUPFAM" id="SSF82866">
    <property type="entry name" value="Multidrug efflux transporter AcrB transmembrane domain"/>
    <property type="match status" value="2"/>
</dbReference>
<evidence type="ECO:0000313" key="2">
    <source>
        <dbReference type="EMBL" id="PRP90144.1"/>
    </source>
</evidence>
<dbReference type="Pfam" id="PF00873">
    <property type="entry name" value="ACR_tran"/>
    <property type="match status" value="1"/>
</dbReference>
<dbReference type="PRINTS" id="PR00702">
    <property type="entry name" value="ACRIFLAVINRP"/>
</dbReference>
<feature type="transmembrane region" description="Helical" evidence="1">
    <location>
        <begin position="961"/>
        <end position="981"/>
    </location>
</feature>
<dbReference type="GO" id="GO:0005886">
    <property type="term" value="C:plasma membrane"/>
    <property type="evidence" value="ECO:0007669"/>
    <property type="project" value="TreeGrafter"/>
</dbReference>
<dbReference type="PANTHER" id="PTHR32063:SF33">
    <property type="entry name" value="RND SUPERFAMILY EFFLUX PUMP PERMEASE COMPONENT"/>
    <property type="match status" value="1"/>
</dbReference>
<keyword evidence="1" id="KW-0812">Transmembrane</keyword>
<dbReference type="Gene3D" id="3.30.70.1430">
    <property type="entry name" value="Multidrug efflux transporter AcrB pore domain"/>
    <property type="match status" value="2"/>
</dbReference>
<feature type="transmembrane region" description="Helical" evidence="1">
    <location>
        <begin position="918"/>
        <end position="940"/>
    </location>
</feature>
<dbReference type="AlphaFoldDB" id="A0A2S9XBB0"/>
<evidence type="ECO:0000313" key="3">
    <source>
        <dbReference type="Proteomes" id="UP000237968"/>
    </source>
</evidence>